<gene>
    <name evidence="1" type="ORF">X975_22519</name>
</gene>
<organism evidence="1 2">
    <name type="scientific">Stegodyphus mimosarum</name>
    <name type="common">African social velvet spider</name>
    <dbReference type="NCBI Taxonomy" id="407821"/>
    <lineage>
        <taxon>Eukaryota</taxon>
        <taxon>Metazoa</taxon>
        <taxon>Ecdysozoa</taxon>
        <taxon>Arthropoda</taxon>
        <taxon>Chelicerata</taxon>
        <taxon>Arachnida</taxon>
        <taxon>Araneae</taxon>
        <taxon>Araneomorphae</taxon>
        <taxon>Entelegynae</taxon>
        <taxon>Eresoidea</taxon>
        <taxon>Eresidae</taxon>
        <taxon>Stegodyphus</taxon>
    </lineage>
</organism>
<name>A0A087TFS8_STEMI</name>
<feature type="non-terminal residue" evidence="1">
    <location>
        <position position="81"/>
    </location>
</feature>
<reference evidence="1 2" key="1">
    <citation type="submission" date="2013-11" db="EMBL/GenBank/DDBJ databases">
        <title>Genome sequencing of Stegodyphus mimosarum.</title>
        <authorList>
            <person name="Bechsgaard J."/>
        </authorList>
    </citation>
    <scope>NUCLEOTIDE SEQUENCE [LARGE SCALE GENOMIC DNA]</scope>
</reference>
<evidence type="ECO:0000313" key="1">
    <source>
        <dbReference type="EMBL" id="KFM63967.1"/>
    </source>
</evidence>
<dbReference type="OrthoDB" id="10548938at2759"/>
<protein>
    <submittedName>
        <fullName evidence="1">Uncharacterized protein</fullName>
    </submittedName>
</protein>
<evidence type="ECO:0000313" key="2">
    <source>
        <dbReference type="Proteomes" id="UP000054359"/>
    </source>
</evidence>
<sequence>MVRFRLEDICLLYIRGNFKIFNHAYLVSENETLLANLGFLQLVYSNRLLEDLRAERKLSEKYLRFLFNEHLTELNFLNFST</sequence>
<dbReference type="EMBL" id="KK115020">
    <property type="protein sequence ID" value="KFM63967.1"/>
    <property type="molecule type" value="Genomic_DNA"/>
</dbReference>
<dbReference type="AlphaFoldDB" id="A0A087TFS8"/>
<keyword evidence="2" id="KW-1185">Reference proteome</keyword>
<dbReference type="Proteomes" id="UP000054359">
    <property type="component" value="Unassembled WGS sequence"/>
</dbReference>
<proteinExistence type="predicted"/>
<accession>A0A087TFS8</accession>